<protein>
    <submittedName>
        <fullName evidence="4">YceI family protein</fullName>
    </submittedName>
</protein>
<feature type="compositionally biased region" description="Low complexity" evidence="2">
    <location>
        <begin position="209"/>
        <end position="227"/>
    </location>
</feature>
<accession>A0A7J5BPW1</accession>
<name>A0A7J5BPW1_9MICO</name>
<organism evidence="4 5">
    <name type="scientific">Pseudoclavibacter chungangensis</name>
    <dbReference type="NCBI Taxonomy" id="587635"/>
    <lineage>
        <taxon>Bacteria</taxon>
        <taxon>Bacillati</taxon>
        <taxon>Actinomycetota</taxon>
        <taxon>Actinomycetes</taxon>
        <taxon>Micrococcales</taxon>
        <taxon>Microbacteriaceae</taxon>
        <taxon>Pseudoclavibacter</taxon>
    </lineage>
</organism>
<dbReference type="OrthoDB" id="9811006at2"/>
<evidence type="ECO:0000313" key="4">
    <source>
        <dbReference type="EMBL" id="KAB1654329.1"/>
    </source>
</evidence>
<evidence type="ECO:0000259" key="3">
    <source>
        <dbReference type="SMART" id="SM00867"/>
    </source>
</evidence>
<proteinExistence type="inferred from homology"/>
<sequence>MDLAQLGGIWKIDPGHSRIGFSAKHAMVTKVRGSFNSIVGEVELDPQHWANSSARVVVDLASIDTRNEQRDEHLRSSDFFDVENHPEMVFESDDLEEIGEQQFIVRGTLSIHGITRALSVPLELTGIETDPFGNVRAGLEGSRRIDRRDWGVEWNTPLDSGGLLVSEKISLEFELSLIKEPTPEPDAVTGDEGERDASTVGESEDDTATDVADGAGTGIADDTGTDVTDGEPAEIGDGTDQVPASDDAEERAGETADAHSVNRPG</sequence>
<dbReference type="PANTHER" id="PTHR34406">
    <property type="entry name" value="PROTEIN YCEI"/>
    <property type="match status" value="1"/>
</dbReference>
<feature type="region of interest" description="Disordered" evidence="2">
    <location>
        <begin position="176"/>
        <end position="265"/>
    </location>
</feature>
<gene>
    <name evidence="4" type="ORF">F8O01_13960</name>
</gene>
<dbReference type="InterPro" id="IPR007372">
    <property type="entry name" value="Lipid/polyisoprenoid-bd_YceI"/>
</dbReference>
<dbReference type="RefSeq" id="WP_158041566.1">
    <property type="nucleotide sequence ID" value="NZ_JACCFV010000001.1"/>
</dbReference>
<dbReference type="Gene3D" id="2.40.128.110">
    <property type="entry name" value="Lipid/polyisoprenoid-binding, YceI-like"/>
    <property type="match status" value="1"/>
</dbReference>
<evidence type="ECO:0000313" key="5">
    <source>
        <dbReference type="Proteomes" id="UP000467240"/>
    </source>
</evidence>
<feature type="domain" description="Lipid/polyisoprenoid-binding YceI-like" evidence="3">
    <location>
        <begin position="9"/>
        <end position="178"/>
    </location>
</feature>
<dbReference type="SMART" id="SM00867">
    <property type="entry name" value="YceI"/>
    <property type="match status" value="1"/>
</dbReference>
<dbReference type="InterPro" id="IPR036761">
    <property type="entry name" value="TTHA0802/YceI-like_sf"/>
</dbReference>
<dbReference type="EMBL" id="WBJZ01000019">
    <property type="protein sequence ID" value="KAB1654329.1"/>
    <property type="molecule type" value="Genomic_DNA"/>
</dbReference>
<evidence type="ECO:0000256" key="1">
    <source>
        <dbReference type="ARBA" id="ARBA00008812"/>
    </source>
</evidence>
<keyword evidence="5" id="KW-1185">Reference proteome</keyword>
<comment type="similarity">
    <text evidence="1">Belongs to the UPF0312 family.</text>
</comment>
<reference evidence="4 5" key="1">
    <citation type="submission" date="2019-09" db="EMBL/GenBank/DDBJ databases">
        <title>Phylogeny of genus Pseudoclavibacter and closely related genus.</title>
        <authorList>
            <person name="Li Y."/>
        </authorList>
    </citation>
    <scope>NUCLEOTIDE SEQUENCE [LARGE SCALE GENOMIC DNA]</scope>
    <source>
        <strain evidence="4 5">DSM 23821</strain>
    </source>
</reference>
<dbReference type="PANTHER" id="PTHR34406:SF1">
    <property type="entry name" value="PROTEIN YCEI"/>
    <property type="match status" value="1"/>
</dbReference>
<dbReference type="Proteomes" id="UP000467240">
    <property type="component" value="Unassembled WGS sequence"/>
</dbReference>
<dbReference type="SUPFAM" id="SSF101874">
    <property type="entry name" value="YceI-like"/>
    <property type="match status" value="1"/>
</dbReference>
<dbReference type="Pfam" id="PF04264">
    <property type="entry name" value="YceI"/>
    <property type="match status" value="1"/>
</dbReference>
<dbReference type="AlphaFoldDB" id="A0A7J5BPW1"/>
<comment type="caution">
    <text evidence="4">The sequence shown here is derived from an EMBL/GenBank/DDBJ whole genome shotgun (WGS) entry which is preliminary data.</text>
</comment>
<evidence type="ECO:0000256" key="2">
    <source>
        <dbReference type="SAM" id="MobiDB-lite"/>
    </source>
</evidence>